<evidence type="ECO:0000256" key="4">
    <source>
        <dbReference type="ARBA" id="ARBA00022989"/>
    </source>
</evidence>
<dbReference type="HOGENOM" id="CLU_977584_0_0_1"/>
<keyword evidence="2" id="KW-0813">Transport</keyword>
<dbReference type="GO" id="GO:0016020">
    <property type="term" value="C:membrane"/>
    <property type="evidence" value="ECO:0007669"/>
    <property type="project" value="UniProtKB-SubCell"/>
</dbReference>
<dbReference type="Proteomes" id="UP000015102">
    <property type="component" value="Unassembled WGS sequence"/>
</dbReference>
<evidence type="ECO:0000313" key="8">
    <source>
        <dbReference type="Proteomes" id="UP000015102"/>
    </source>
</evidence>
<keyword evidence="3 6" id="KW-0812">Transmembrane</keyword>
<feature type="transmembrane region" description="Helical" evidence="6">
    <location>
        <begin position="230"/>
        <end position="254"/>
    </location>
</feature>
<feature type="transmembrane region" description="Helical" evidence="6">
    <location>
        <begin position="84"/>
        <end position="104"/>
    </location>
</feature>
<sequence length="285" mass="31888">MAGVRGTSLSSRESKVPLISWKPRESLRILKRVYILNNGNSPEFPCRRLAPLIENTSCKKESKLSKLREQFKELFGKERILQTLNFSFVLFSLSFIGLGIYMWLPITISYYLEDSSLDEDICSVIGRAQNEPLDGCDSPVDTFEFLLMMFNGIAFTVFYLFLSQMAVLIRKKILIMLWITVGGAFAVAIYWMNNVYFIVASFTMIVAISNVVGVVNAIAADFFPTQINALALSVLLTFNKLGSLFGTMAIGSLLMTHCEALFFGIGVVVLVVVCLVYMLPESKKV</sequence>
<dbReference type="OMA" id="ENTSCKK"/>
<feature type="transmembrane region" description="Helical" evidence="6">
    <location>
        <begin position="142"/>
        <end position="161"/>
    </location>
</feature>
<organism evidence="7 8">
    <name type="scientific">Megaselia scalaris</name>
    <name type="common">Humpbacked fly</name>
    <name type="synonym">Phora scalaris</name>
    <dbReference type="NCBI Taxonomy" id="36166"/>
    <lineage>
        <taxon>Eukaryota</taxon>
        <taxon>Metazoa</taxon>
        <taxon>Ecdysozoa</taxon>
        <taxon>Arthropoda</taxon>
        <taxon>Hexapoda</taxon>
        <taxon>Insecta</taxon>
        <taxon>Pterygota</taxon>
        <taxon>Neoptera</taxon>
        <taxon>Endopterygota</taxon>
        <taxon>Diptera</taxon>
        <taxon>Brachycera</taxon>
        <taxon>Muscomorpha</taxon>
        <taxon>Platypezoidea</taxon>
        <taxon>Phoridae</taxon>
        <taxon>Megaseliini</taxon>
        <taxon>Megaselia</taxon>
    </lineage>
</organism>
<dbReference type="EnsemblMetazoa" id="MESCA007276-RA">
    <property type="protein sequence ID" value="MESCA007276-PA"/>
    <property type="gene ID" value="MESCA007276"/>
</dbReference>
<feature type="transmembrane region" description="Helical" evidence="6">
    <location>
        <begin position="197"/>
        <end position="218"/>
    </location>
</feature>
<keyword evidence="8" id="KW-1185">Reference proteome</keyword>
<evidence type="ECO:0008006" key="9">
    <source>
        <dbReference type="Google" id="ProtNLM"/>
    </source>
</evidence>
<dbReference type="SUPFAM" id="SSF103473">
    <property type="entry name" value="MFS general substrate transporter"/>
    <property type="match status" value="1"/>
</dbReference>
<feature type="transmembrane region" description="Helical" evidence="6">
    <location>
        <begin position="173"/>
        <end position="191"/>
    </location>
</feature>
<comment type="subcellular location">
    <subcellularLocation>
        <location evidence="1">Membrane</location>
        <topology evidence="1">Multi-pass membrane protein</topology>
    </subcellularLocation>
</comment>
<dbReference type="AlphaFoldDB" id="T1GU68"/>
<accession>T1GU68</accession>
<dbReference type="PANTHER" id="PTHR23511:SF35">
    <property type="entry name" value="MAJOR FACILITATOR SUPERFAMILY (MFS) PROFILE DOMAIN-CONTAINING PROTEIN"/>
    <property type="match status" value="1"/>
</dbReference>
<dbReference type="STRING" id="36166.T1GU68"/>
<dbReference type="PANTHER" id="PTHR23511">
    <property type="entry name" value="SYNAPTIC VESICLE GLYCOPROTEIN 2"/>
    <property type="match status" value="1"/>
</dbReference>
<evidence type="ECO:0000313" key="7">
    <source>
        <dbReference type="EnsemblMetazoa" id="MESCA007276-PA"/>
    </source>
</evidence>
<dbReference type="EMBL" id="CAQQ02037527">
    <property type="status" value="NOT_ANNOTATED_CDS"/>
    <property type="molecule type" value="Genomic_DNA"/>
</dbReference>
<name>T1GU68_MEGSC</name>
<reference evidence="8" key="1">
    <citation type="submission" date="2013-02" db="EMBL/GenBank/DDBJ databases">
        <authorList>
            <person name="Hughes D."/>
        </authorList>
    </citation>
    <scope>NUCLEOTIDE SEQUENCE</scope>
    <source>
        <strain>Durham</strain>
        <strain evidence="8">NC isolate 2 -- Noor lab</strain>
    </source>
</reference>
<keyword evidence="5 6" id="KW-0472">Membrane</keyword>
<proteinExistence type="predicted"/>
<keyword evidence="4 6" id="KW-1133">Transmembrane helix</keyword>
<evidence type="ECO:0000256" key="1">
    <source>
        <dbReference type="ARBA" id="ARBA00004141"/>
    </source>
</evidence>
<dbReference type="GO" id="GO:0022857">
    <property type="term" value="F:transmembrane transporter activity"/>
    <property type="evidence" value="ECO:0007669"/>
    <property type="project" value="InterPro"/>
</dbReference>
<feature type="transmembrane region" description="Helical" evidence="6">
    <location>
        <begin position="260"/>
        <end position="279"/>
    </location>
</feature>
<evidence type="ECO:0000256" key="6">
    <source>
        <dbReference type="SAM" id="Phobius"/>
    </source>
</evidence>
<evidence type="ECO:0000256" key="2">
    <source>
        <dbReference type="ARBA" id="ARBA00022448"/>
    </source>
</evidence>
<evidence type="ECO:0000256" key="3">
    <source>
        <dbReference type="ARBA" id="ARBA00022692"/>
    </source>
</evidence>
<protein>
    <recommendedName>
        <fullName evidence="9">Major facilitator superfamily (MFS) profile domain-containing protein</fullName>
    </recommendedName>
</protein>
<dbReference type="Pfam" id="PF07690">
    <property type="entry name" value="MFS_1"/>
    <property type="match status" value="1"/>
</dbReference>
<reference evidence="7" key="2">
    <citation type="submission" date="2015-06" db="UniProtKB">
        <authorList>
            <consortium name="EnsemblMetazoa"/>
        </authorList>
    </citation>
    <scope>IDENTIFICATION</scope>
</reference>
<dbReference type="Gene3D" id="1.20.1250.20">
    <property type="entry name" value="MFS general substrate transporter like domains"/>
    <property type="match status" value="1"/>
</dbReference>
<evidence type="ECO:0000256" key="5">
    <source>
        <dbReference type="ARBA" id="ARBA00023136"/>
    </source>
</evidence>
<dbReference type="InterPro" id="IPR011701">
    <property type="entry name" value="MFS"/>
</dbReference>
<dbReference type="InterPro" id="IPR036259">
    <property type="entry name" value="MFS_trans_sf"/>
</dbReference>